<name>A0A3E1KAB9_9GAMM</name>
<evidence type="ECO:0000256" key="1">
    <source>
        <dbReference type="SAM" id="Phobius"/>
    </source>
</evidence>
<organism evidence="2 3">
    <name type="scientific">Wenzhouxiangella sediminis</name>
    <dbReference type="NCBI Taxonomy" id="1792836"/>
    <lineage>
        <taxon>Bacteria</taxon>
        <taxon>Pseudomonadati</taxon>
        <taxon>Pseudomonadota</taxon>
        <taxon>Gammaproteobacteria</taxon>
        <taxon>Chromatiales</taxon>
        <taxon>Wenzhouxiangellaceae</taxon>
        <taxon>Wenzhouxiangella</taxon>
    </lineage>
</organism>
<dbReference type="OrthoDB" id="6372154at2"/>
<reference evidence="2 3" key="1">
    <citation type="submission" date="2018-08" db="EMBL/GenBank/DDBJ databases">
        <title>Wenzhouxiangella salilacus sp. nov., a novel bacterium isolated from a saline lake in Xinjiang Province, China.</title>
        <authorList>
            <person name="Han S."/>
        </authorList>
    </citation>
    <scope>NUCLEOTIDE SEQUENCE [LARGE SCALE GENOMIC DNA]</scope>
    <source>
        <strain evidence="2 3">XDB06</strain>
    </source>
</reference>
<feature type="transmembrane region" description="Helical" evidence="1">
    <location>
        <begin position="21"/>
        <end position="41"/>
    </location>
</feature>
<feature type="transmembrane region" description="Helical" evidence="1">
    <location>
        <begin position="61"/>
        <end position="81"/>
    </location>
</feature>
<keyword evidence="1" id="KW-0472">Membrane</keyword>
<keyword evidence="1" id="KW-1133">Transmembrane helix</keyword>
<feature type="transmembrane region" description="Helical" evidence="1">
    <location>
        <begin position="299"/>
        <end position="317"/>
    </location>
</feature>
<feature type="transmembrane region" description="Helical" evidence="1">
    <location>
        <begin position="266"/>
        <end position="287"/>
    </location>
</feature>
<dbReference type="EMBL" id="QUZK01000033">
    <property type="protein sequence ID" value="RFF30695.1"/>
    <property type="molecule type" value="Genomic_DNA"/>
</dbReference>
<evidence type="ECO:0000313" key="3">
    <source>
        <dbReference type="Proteomes" id="UP000260351"/>
    </source>
</evidence>
<keyword evidence="1" id="KW-0812">Transmembrane</keyword>
<evidence type="ECO:0000313" key="2">
    <source>
        <dbReference type="EMBL" id="RFF30695.1"/>
    </source>
</evidence>
<accession>A0A3E1KAB9</accession>
<proteinExistence type="predicted"/>
<feature type="transmembrane region" description="Helical" evidence="1">
    <location>
        <begin position="239"/>
        <end position="260"/>
    </location>
</feature>
<sequence length="403" mass="44117">MSSARNSVLPTRFRYRLSPVNMKRGLWIVFVSLAVLIGLGMLGSESLGETILEDLQEQPAWALGAALVGIVALVALIGRIVSLAREAWLTVDSSGIQCSPHKHHGPRNWLRQDWQLPWSAIDKAIVQRPGPKAQHVQSWINTTLTLESGQGQHDLALLLWDPVDDPLERPGLTAFRPGTRLHEMTETHPLIRHLEQRGIEIDYQPLGFRGRWGMGKPSEDRPEAGAGDAPVDLFNFKSLVLMLSLMGAIAVAAALHFMVLPPIRPLWSPAWGMMALAGSAVFLAGALLPRAAPVRERTVVALLLGATVGALAHPLSVRLEAMTAEAPQTVDYVVAAPGVFEPIDSGLPALDLSDLEVPEYWNSLPDGEIHPFDLQRTGESRYVLRLGPLFERTRAFYAGREAD</sequence>
<dbReference type="RefSeq" id="WP_116650436.1">
    <property type="nucleotide sequence ID" value="NZ_QUZK01000033.1"/>
</dbReference>
<dbReference type="Proteomes" id="UP000260351">
    <property type="component" value="Unassembled WGS sequence"/>
</dbReference>
<comment type="caution">
    <text evidence="2">The sequence shown here is derived from an EMBL/GenBank/DDBJ whole genome shotgun (WGS) entry which is preliminary data.</text>
</comment>
<gene>
    <name evidence="2" type="ORF">DZC52_07120</name>
</gene>
<keyword evidence="3" id="KW-1185">Reference proteome</keyword>
<protein>
    <submittedName>
        <fullName evidence="2">Uncharacterized protein</fullName>
    </submittedName>
</protein>
<dbReference type="AlphaFoldDB" id="A0A3E1KAB9"/>